<gene>
    <name evidence="3" type="ordered locus">Ngar_c15860</name>
</gene>
<dbReference type="EMBL" id="CP002408">
    <property type="protein sequence ID" value="AFU58519.1"/>
    <property type="molecule type" value="Genomic_DNA"/>
</dbReference>
<feature type="region of interest" description="Disordered" evidence="1">
    <location>
        <begin position="70"/>
        <end position="90"/>
    </location>
</feature>
<keyword evidence="4" id="KW-1185">Reference proteome</keyword>
<organism evidence="3 4">
    <name type="scientific">Nitrososphaera gargensis (strain Ga9.2)</name>
    <dbReference type="NCBI Taxonomy" id="1237085"/>
    <lineage>
        <taxon>Archaea</taxon>
        <taxon>Nitrososphaerota</taxon>
        <taxon>Nitrososphaeria</taxon>
        <taxon>Nitrososphaerales</taxon>
        <taxon>Nitrososphaeraceae</taxon>
        <taxon>Nitrososphaera</taxon>
    </lineage>
</organism>
<sequence length="90" mass="10355">MKTKVLYYTAAAATAIAGILHLMLAPNMLNFNPNGTTLFFVGGAAQVFFWALSMVRRWVWVWDWNWRHGGSDGDLGNYEVSRQSDNWQWK</sequence>
<dbReference type="STRING" id="1237085.Ngar_c15860"/>
<dbReference type="Proteomes" id="UP000008037">
    <property type="component" value="Chromosome"/>
</dbReference>
<feature type="compositionally biased region" description="Polar residues" evidence="1">
    <location>
        <begin position="80"/>
        <end position="90"/>
    </location>
</feature>
<name>K0IN02_NITGG</name>
<evidence type="ECO:0000313" key="3">
    <source>
        <dbReference type="EMBL" id="AFU58519.1"/>
    </source>
</evidence>
<feature type="transmembrane region" description="Helical" evidence="2">
    <location>
        <begin position="36"/>
        <end position="55"/>
    </location>
</feature>
<accession>K0IN02</accession>
<dbReference type="HOGENOM" id="CLU_2433960_0_0_2"/>
<dbReference type="KEGG" id="nga:Ngar_c15860"/>
<dbReference type="GeneID" id="13797845"/>
<dbReference type="RefSeq" id="WP_015019056.1">
    <property type="nucleotide sequence ID" value="NC_018719.1"/>
</dbReference>
<protein>
    <submittedName>
        <fullName evidence="3">Uncharacterized protein</fullName>
    </submittedName>
</protein>
<keyword evidence="2" id="KW-0812">Transmembrane</keyword>
<reference evidence="3 4" key="1">
    <citation type="journal article" date="2012" name="Environ. Microbiol.">
        <title>The genome of the ammonia-oxidizing Candidatus Nitrososphaera gargensis: insights into metabolic versatility and environmental adaptations.</title>
        <authorList>
            <person name="Spang A."/>
            <person name="Poehlein A."/>
            <person name="Offre P."/>
            <person name="Zumbragel S."/>
            <person name="Haider S."/>
            <person name="Rychlik N."/>
            <person name="Nowka B."/>
            <person name="Schmeisser C."/>
            <person name="Lebedeva E.V."/>
            <person name="Rattei T."/>
            <person name="Bohm C."/>
            <person name="Schmid M."/>
            <person name="Galushko A."/>
            <person name="Hatzenpichler R."/>
            <person name="Weinmaier T."/>
            <person name="Daniel R."/>
            <person name="Schleper C."/>
            <person name="Spieck E."/>
            <person name="Streit W."/>
            <person name="Wagner M."/>
        </authorList>
    </citation>
    <scope>NUCLEOTIDE SEQUENCE [LARGE SCALE GENOMIC DNA]</scope>
    <source>
        <strain evidence="4">Ga9.2</strain>
    </source>
</reference>
<keyword evidence="2" id="KW-1133">Transmembrane helix</keyword>
<evidence type="ECO:0000256" key="1">
    <source>
        <dbReference type="SAM" id="MobiDB-lite"/>
    </source>
</evidence>
<dbReference type="InParanoid" id="K0IN02"/>
<evidence type="ECO:0000313" key="4">
    <source>
        <dbReference type="Proteomes" id="UP000008037"/>
    </source>
</evidence>
<proteinExistence type="predicted"/>
<keyword evidence="2" id="KW-0472">Membrane</keyword>
<evidence type="ECO:0000256" key="2">
    <source>
        <dbReference type="SAM" id="Phobius"/>
    </source>
</evidence>
<dbReference type="AlphaFoldDB" id="K0IN02"/>
<dbReference type="BioCyc" id="CNIT1237085:G1324-1584-MONOMER"/>
<feature type="transmembrane region" description="Helical" evidence="2">
    <location>
        <begin position="5"/>
        <end position="24"/>
    </location>
</feature>